<organism evidence="2 4">
    <name type="scientific">Methylobacterium oxalidis</name>
    <dbReference type="NCBI Taxonomy" id="944322"/>
    <lineage>
        <taxon>Bacteria</taxon>
        <taxon>Pseudomonadati</taxon>
        <taxon>Pseudomonadota</taxon>
        <taxon>Alphaproteobacteria</taxon>
        <taxon>Hyphomicrobiales</taxon>
        <taxon>Methylobacteriaceae</taxon>
        <taxon>Methylobacterium</taxon>
    </lineage>
</organism>
<reference evidence="5" key="2">
    <citation type="journal article" date="2019" name="Int. J. Syst. Evol. Microbiol.">
        <title>The Global Catalogue of Microorganisms (GCM) 10K type strain sequencing project: providing services to taxonomists for standard genome sequencing and annotation.</title>
        <authorList>
            <consortium name="The Broad Institute Genomics Platform"/>
            <consortium name="The Broad Institute Genome Sequencing Center for Infectious Disease"/>
            <person name="Wu L."/>
            <person name="Ma J."/>
        </authorList>
    </citation>
    <scope>NUCLEOTIDE SEQUENCE [LARGE SCALE GENOMIC DNA]</scope>
    <source>
        <strain evidence="5">NBRC 107715</strain>
    </source>
</reference>
<reference evidence="2 4" key="3">
    <citation type="submission" date="2019-07" db="EMBL/GenBank/DDBJ databases">
        <title>Whole genome shotgun sequence of Methylobacterium oxalidis NBRC 107715.</title>
        <authorList>
            <person name="Hosoyama A."/>
            <person name="Uohara A."/>
            <person name="Ohji S."/>
            <person name="Ichikawa N."/>
        </authorList>
    </citation>
    <scope>NUCLEOTIDE SEQUENCE [LARGE SCALE GENOMIC DNA]</scope>
    <source>
        <strain evidence="2 4">NBRC 107715</strain>
    </source>
</reference>
<evidence type="ECO:0000313" key="3">
    <source>
        <dbReference type="EMBL" id="GLS64515.1"/>
    </source>
</evidence>
<dbReference type="EMBL" id="BSPK01000043">
    <property type="protein sequence ID" value="GLS64515.1"/>
    <property type="molecule type" value="Genomic_DNA"/>
</dbReference>
<feature type="region of interest" description="Disordered" evidence="1">
    <location>
        <begin position="1"/>
        <end position="51"/>
    </location>
</feature>
<evidence type="ECO:0000313" key="5">
    <source>
        <dbReference type="Proteomes" id="UP001156856"/>
    </source>
</evidence>
<evidence type="ECO:0000313" key="2">
    <source>
        <dbReference type="EMBL" id="GEP07978.1"/>
    </source>
</evidence>
<reference evidence="3" key="1">
    <citation type="journal article" date="2014" name="Int. J. Syst. Evol. Microbiol.">
        <title>Complete genome of a new Firmicutes species belonging to the dominant human colonic microbiota ('Ruminococcus bicirculans') reveals two chromosomes and a selective capacity to utilize plant glucans.</title>
        <authorList>
            <consortium name="NISC Comparative Sequencing Program"/>
            <person name="Wegmann U."/>
            <person name="Louis P."/>
            <person name="Goesmann A."/>
            <person name="Henrissat B."/>
            <person name="Duncan S.H."/>
            <person name="Flint H.J."/>
        </authorList>
    </citation>
    <scope>NUCLEOTIDE SEQUENCE</scope>
    <source>
        <strain evidence="3">NBRC 107715</strain>
    </source>
</reference>
<comment type="caution">
    <text evidence="2">The sequence shown here is derived from an EMBL/GenBank/DDBJ whole genome shotgun (WGS) entry which is preliminary data.</text>
</comment>
<evidence type="ECO:0000256" key="1">
    <source>
        <dbReference type="SAM" id="MobiDB-lite"/>
    </source>
</evidence>
<proteinExistence type="predicted"/>
<dbReference type="Proteomes" id="UP000321960">
    <property type="component" value="Unassembled WGS sequence"/>
</dbReference>
<name>A0A512JDI2_9HYPH</name>
<dbReference type="Proteomes" id="UP001156856">
    <property type="component" value="Unassembled WGS sequence"/>
</dbReference>
<sequence>MGMLLHPSTPHPPTRLKRRGTRSNSPDPESFHKIGQTQSFRAYQPGDEWTF</sequence>
<accession>A0A512JDI2</accession>
<keyword evidence="5" id="KW-1185">Reference proteome</keyword>
<dbReference type="EMBL" id="BJZU01000221">
    <property type="protein sequence ID" value="GEP07978.1"/>
    <property type="molecule type" value="Genomic_DNA"/>
</dbReference>
<protein>
    <submittedName>
        <fullName evidence="2">Uncharacterized protein</fullName>
    </submittedName>
</protein>
<dbReference type="AlphaFoldDB" id="A0A512JDI2"/>
<evidence type="ECO:0000313" key="4">
    <source>
        <dbReference type="Proteomes" id="UP000321960"/>
    </source>
</evidence>
<gene>
    <name evidence="3" type="ORF">GCM10007888_28960</name>
    <name evidence="2" type="ORF">MOX02_60160</name>
</gene>
<reference evidence="3" key="4">
    <citation type="submission" date="2023-01" db="EMBL/GenBank/DDBJ databases">
        <title>Draft genome sequence of Methylobacterium oxalidis strain NBRC 107715.</title>
        <authorList>
            <person name="Sun Q."/>
            <person name="Mori K."/>
        </authorList>
    </citation>
    <scope>NUCLEOTIDE SEQUENCE</scope>
    <source>
        <strain evidence="3">NBRC 107715</strain>
    </source>
</reference>